<dbReference type="SUPFAM" id="SSF54593">
    <property type="entry name" value="Glyoxalase/Bleomycin resistance protein/Dihydroxybiphenyl dioxygenase"/>
    <property type="match status" value="2"/>
</dbReference>
<feature type="domain" description="VOC" evidence="2">
    <location>
        <begin position="211"/>
        <end position="341"/>
    </location>
</feature>
<dbReference type="EMBL" id="JAGINU010000001">
    <property type="protein sequence ID" value="MBP2367665.1"/>
    <property type="molecule type" value="Genomic_DNA"/>
</dbReference>
<evidence type="ECO:0000313" key="3">
    <source>
        <dbReference type="EMBL" id="MBP2367665.1"/>
    </source>
</evidence>
<evidence type="ECO:0000313" key="4">
    <source>
        <dbReference type="Proteomes" id="UP001519295"/>
    </source>
</evidence>
<protein>
    <submittedName>
        <fullName evidence="3">Catechol 2,3-dioxygenase-like lactoylglutathione lyase family enzyme</fullName>
    </submittedName>
</protein>
<reference evidence="3 4" key="1">
    <citation type="submission" date="2021-03" db="EMBL/GenBank/DDBJ databases">
        <title>Sequencing the genomes of 1000 actinobacteria strains.</title>
        <authorList>
            <person name="Klenk H.-P."/>
        </authorList>
    </citation>
    <scope>NUCLEOTIDE SEQUENCE [LARGE SCALE GENOMIC DNA]</scope>
    <source>
        <strain evidence="3 4">DSM 45256</strain>
    </source>
</reference>
<dbReference type="InterPro" id="IPR029068">
    <property type="entry name" value="Glyas_Bleomycin-R_OHBP_Dase"/>
</dbReference>
<feature type="compositionally biased region" description="Basic and acidic residues" evidence="1">
    <location>
        <begin position="9"/>
        <end position="18"/>
    </location>
</feature>
<evidence type="ECO:0000259" key="2">
    <source>
        <dbReference type="PROSITE" id="PS51819"/>
    </source>
</evidence>
<dbReference type="InterPro" id="IPR037523">
    <property type="entry name" value="VOC_core"/>
</dbReference>
<comment type="caution">
    <text evidence="3">The sequence shown here is derived from an EMBL/GenBank/DDBJ whole genome shotgun (WGS) entry which is preliminary data.</text>
</comment>
<sequence length="341" mass="37647">MTTRSHRVPPAEKERTDPMSEDTISSAAVVPAYRATMMFHPSHHVPDLNEAEEWFRRVFGRDSIPLSILSKNRTDGKKGPDYSTFTPISDVLFDTIDPKKYVILGEQRYAAVETPHLKALGWYVEGMTELFGELKRRGIKVMSQLDELADGDEPPHAAGAPMPLFFTYPEDAGIRYEFMPPPPGPSPLDPRTTPGWTRPPVSEDDPLGIVCCSHHTVLTDRPERVMQLTVDVLGGTVIGEGRDEVRGTTCTWVRLADSVFEYAVPDEGTAAHADRAARAPHDTYHALTFRVADLAKVERHLEAQGVRIALRSADTIVVDPATALGVPWGFTTAVLPGDDRV</sequence>
<keyword evidence="4" id="KW-1185">Reference proteome</keyword>
<feature type="region of interest" description="Disordered" evidence="1">
    <location>
        <begin position="1"/>
        <end position="23"/>
    </location>
</feature>
<dbReference type="Proteomes" id="UP001519295">
    <property type="component" value="Unassembled WGS sequence"/>
</dbReference>
<dbReference type="Gene3D" id="3.10.180.10">
    <property type="entry name" value="2,3-Dihydroxybiphenyl 1,2-Dioxygenase, domain 1"/>
    <property type="match status" value="2"/>
</dbReference>
<name>A0ABS4VUR5_9PSEU</name>
<proteinExistence type="predicted"/>
<dbReference type="PROSITE" id="PS51819">
    <property type="entry name" value="VOC"/>
    <property type="match status" value="1"/>
</dbReference>
<evidence type="ECO:0000256" key="1">
    <source>
        <dbReference type="SAM" id="MobiDB-lite"/>
    </source>
</evidence>
<gene>
    <name evidence="3" type="ORF">JOF36_003361</name>
</gene>
<accession>A0ABS4VUR5</accession>
<organism evidence="3 4">
    <name type="scientific">Pseudonocardia parietis</name>
    <dbReference type="NCBI Taxonomy" id="570936"/>
    <lineage>
        <taxon>Bacteria</taxon>
        <taxon>Bacillati</taxon>
        <taxon>Actinomycetota</taxon>
        <taxon>Actinomycetes</taxon>
        <taxon>Pseudonocardiales</taxon>
        <taxon>Pseudonocardiaceae</taxon>
        <taxon>Pseudonocardia</taxon>
    </lineage>
</organism>